<keyword evidence="7" id="KW-0547">Nucleotide-binding</keyword>
<evidence type="ECO:0000256" key="10">
    <source>
        <dbReference type="ARBA" id="ARBA00032441"/>
    </source>
</evidence>
<proteinExistence type="inferred from homology"/>
<evidence type="ECO:0000256" key="6">
    <source>
        <dbReference type="ARBA" id="ARBA00022723"/>
    </source>
</evidence>
<dbReference type="KEGG" id="kba:A0U89_11175"/>
<evidence type="ECO:0000256" key="2">
    <source>
        <dbReference type="ARBA" id="ARBA00007599"/>
    </source>
</evidence>
<dbReference type="NCBIfam" id="TIGR00150">
    <property type="entry name" value="T6A_YjeE"/>
    <property type="match status" value="1"/>
</dbReference>
<dbReference type="RefSeq" id="WP_070403184.1">
    <property type="nucleotide sequence ID" value="NZ_BJVW01000001.1"/>
</dbReference>
<dbReference type="AlphaFoldDB" id="A0A1D8UVE3"/>
<dbReference type="Pfam" id="PF02367">
    <property type="entry name" value="TsaE"/>
    <property type="match status" value="1"/>
</dbReference>
<keyword evidence="8" id="KW-0067">ATP-binding</keyword>
<protein>
    <recommendedName>
        <fullName evidence="3">tRNA threonylcarbamoyladenosine biosynthesis protein TsaE</fullName>
    </recommendedName>
    <alternativeName>
        <fullName evidence="10">t(6)A37 threonylcarbamoyladenosine biosynthesis protein TsaE</fullName>
    </alternativeName>
</protein>
<dbReference type="GO" id="GO:0005737">
    <property type="term" value="C:cytoplasm"/>
    <property type="evidence" value="ECO:0007669"/>
    <property type="project" value="UniProtKB-SubCell"/>
</dbReference>
<dbReference type="EMBL" id="CP014674">
    <property type="protein sequence ID" value="AOX17615.1"/>
    <property type="molecule type" value="Genomic_DNA"/>
</dbReference>
<keyword evidence="5" id="KW-0819">tRNA processing</keyword>
<organism evidence="11 12">
    <name type="scientific">Kozakia baliensis</name>
    <dbReference type="NCBI Taxonomy" id="153496"/>
    <lineage>
        <taxon>Bacteria</taxon>
        <taxon>Pseudomonadati</taxon>
        <taxon>Pseudomonadota</taxon>
        <taxon>Alphaproteobacteria</taxon>
        <taxon>Acetobacterales</taxon>
        <taxon>Acetobacteraceae</taxon>
        <taxon>Kozakia</taxon>
    </lineage>
</organism>
<keyword evidence="9" id="KW-0460">Magnesium</keyword>
<sequence>MPHHLPNQSATEAFAQRIAALAQPGDTIALSGEMGVGKSVFARAFLRAFAGDPALDVPSPTFSLVQLYDTLRGQVAHFDLWRVDGPDALYELGWEDLQDGIMLVEWPERAGEELPRNALHLTLSHGATDEARIVQWRGWEGRL</sequence>
<dbReference type="Gene3D" id="3.40.50.300">
    <property type="entry name" value="P-loop containing nucleotide triphosphate hydrolases"/>
    <property type="match status" value="1"/>
</dbReference>
<keyword evidence="12" id="KW-1185">Reference proteome</keyword>
<evidence type="ECO:0000256" key="9">
    <source>
        <dbReference type="ARBA" id="ARBA00022842"/>
    </source>
</evidence>
<dbReference type="GO" id="GO:0002949">
    <property type="term" value="P:tRNA threonylcarbamoyladenosine modification"/>
    <property type="evidence" value="ECO:0007669"/>
    <property type="project" value="InterPro"/>
</dbReference>
<dbReference type="PANTHER" id="PTHR33540">
    <property type="entry name" value="TRNA THREONYLCARBAMOYLADENOSINE BIOSYNTHESIS PROTEIN TSAE"/>
    <property type="match status" value="1"/>
</dbReference>
<keyword evidence="6" id="KW-0479">Metal-binding</keyword>
<dbReference type="GO" id="GO:0046872">
    <property type="term" value="F:metal ion binding"/>
    <property type="evidence" value="ECO:0007669"/>
    <property type="project" value="UniProtKB-KW"/>
</dbReference>
<dbReference type="STRING" id="153496.A0U89_11175"/>
<evidence type="ECO:0000256" key="5">
    <source>
        <dbReference type="ARBA" id="ARBA00022694"/>
    </source>
</evidence>
<evidence type="ECO:0000256" key="1">
    <source>
        <dbReference type="ARBA" id="ARBA00004496"/>
    </source>
</evidence>
<dbReference type="InterPro" id="IPR027417">
    <property type="entry name" value="P-loop_NTPase"/>
</dbReference>
<evidence type="ECO:0000256" key="7">
    <source>
        <dbReference type="ARBA" id="ARBA00022741"/>
    </source>
</evidence>
<reference evidence="11 12" key="1">
    <citation type="journal article" date="2016" name="Microb. Cell Fact.">
        <title>Dissection of exopolysaccharide biosynthesis in Kozakia baliensis.</title>
        <authorList>
            <person name="Brandt J.U."/>
            <person name="Jakob F."/>
            <person name="Behr J."/>
            <person name="Geissler A.J."/>
            <person name="Vogel R.F."/>
        </authorList>
    </citation>
    <scope>NUCLEOTIDE SEQUENCE [LARGE SCALE GENOMIC DNA]</scope>
    <source>
        <strain evidence="11 12">DSM 14400</strain>
    </source>
</reference>
<dbReference type="GO" id="GO:0005524">
    <property type="term" value="F:ATP binding"/>
    <property type="evidence" value="ECO:0007669"/>
    <property type="project" value="UniProtKB-KW"/>
</dbReference>
<evidence type="ECO:0000313" key="12">
    <source>
        <dbReference type="Proteomes" id="UP000179145"/>
    </source>
</evidence>
<dbReference type="OrthoDB" id="9800307at2"/>
<evidence type="ECO:0000313" key="11">
    <source>
        <dbReference type="EMBL" id="AOX17615.1"/>
    </source>
</evidence>
<dbReference type="Proteomes" id="UP000179145">
    <property type="component" value="Chromosome"/>
</dbReference>
<dbReference type="InterPro" id="IPR003442">
    <property type="entry name" value="T6A_TsaE"/>
</dbReference>
<name>A0A1D8UVE3_9PROT</name>
<evidence type="ECO:0000256" key="3">
    <source>
        <dbReference type="ARBA" id="ARBA00019010"/>
    </source>
</evidence>
<dbReference type="eggNOG" id="COG0802">
    <property type="taxonomic scope" value="Bacteria"/>
</dbReference>
<evidence type="ECO:0000256" key="8">
    <source>
        <dbReference type="ARBA" id="ARBA00022840"/>
    </source>
</evidence>
<accession>A0A1D8UVE3</accession>
<evidence type="ECO:0000256" key="4">
    <source>
        <dbReference type="ARBA" id="ARBA00022490"/>
    </source>
</evidence>
<comment type="subcellular location">
    <subcellularLocation>
        <location evidence="1">Cytoplasm</location>
    </subcellularLocation>
</comment>
<dbReference type="SUPFAM" id="SSF52540">
    <property type="entry name" value="P-loop containing nucleoside triphosphate hydrolases"/>
    <property type="match status" value="1"/>
</dbReference>
<keyword evidence="4" id="KW-0963">Cytoplasm</keyword>
<dbReference type="PANTHER" id="PTHR33540:SF2">
    <property type="entry name" value="TRNA THREONYLCARBAMOYLADENOSINE BIOSYNTHESIS PROTEIN TSAE"/>
    <property type="match status" value="1"/>
</dbReference>
<comment type="similarity">
    <text evidence="2">Belongs to the TsaE family.</text>
</comment>
<gene>
    <name evidence="11" type="ORF">A0U89_11175</name>
</gene>